<gene>
    <name evidence="2" type="ORF">B0T18DRAFT_38845</name>
</gene>
<comment type="caution">
    <text evidence="2">The sequence shown here is derived from an EMBL/GenBank/DDBJ whole genome shotgun (WGS) entry which is preliminary data.</text>
</comment>
<sequence length="65" mass="7371">MSLSRRHHGASVAPFEVQDPRAEDGQDLRAKSRSKSSVTRDQARRWRNDTDLILTVGFSTRCTNV</sequence>
<organism evidence="2 3">
    <name type="scientific">Schizothecium vesticola</name>
    <dbReference type="NCBI Taxonomy" id="314040"/>
    <lineage>
        <taxon>Eukaryota</taxon>
        <taxon>Fungi</taxon>
        <taxon>Dikarya</taxon>
        <taxon>Ascomycota</taxon>
        <taxon>Pezizomycotina</taxon>
        <taxon>Sordariomycetes</taxon>
        <taxon>Sordariomycetidae</taxon>
        <taxon>Sordariales</taxon>
        <taxon>Schizotheciaceae</taxon>
        <taxon>Schizothecium</taxon>
    </lineage>
</organism>
<proteinExistence type="predicted"/>
<evidence type="ECO:0000313" key="3">
    <source>
        <dbReference type="Proteomes" id="UP001172155"/>
    </source>
</evidence>
<evidence type="ECO:0000256" key="1">
    <source>
        <dbReference type="SAM" id="MobiDB-lite"/>
    </source>
</evidence>
<feature type="region of interest" description="Disordered" evidence="1">
    <location>
        <begin position="1"/>
        <end position="44"/>
    </location>
</feature>
<accession>A0AA40KD64</accession>
<protein>
    <submittedName>
        <fullName evidence="2">Uncharacterized protein</fullName>
    </submittedName>
</protein>
<name>A0AA40KD64_9PEZI</name>
<dbReference type="AlphaFoldDB" id="A0AA40KD64"/>
<feature type="compositionally biased region" description="Basic and acidic residues" evidence="1">
    <location>
        <begin position="18"/>
        <end position="30"/>
    </location>
</feature>
<dbReference type="Proteomes" id="UP001172155">
    <property type="component" value="Unassembled WGS sequence"/>
</dbReference>
<reference evidence="2" key="1">
    <citation type="submission" date="2023-06" db="EMBL/GenBank/DDBJ databases">
        <title>Genome-scale phylogeny and comparative genomics of the fungal order Sordariales.</title>
        <authorList>
            <consortium name="Lawrence Berkeley National Laboratory"/>
            <person name="Hensen N."/>
            <person name="Bonometti L."/>
            <person name="Westerberg I."/>
            <person name="Brannstrom I.O."/>
            <person name="Guillou S."/>
            <person name="Cros-Aarteil S."/>
            <person name="Calhoun S."/>
            <person name="Haridas S."/>
            <person name="Kuo A."/>
            <person name="Mondo S."/>
            <person name="Pangilinan J."/>
            <person name="Riley R."/>
            <person name="LaButti K."/>
            <person name="Andreopoulos B."/>
            <person name="Lipzen A."/>
            <person name="Chen C."/>
            <person name="Yanf M."/>
            <person name="Daum C."/>
            <person name="Ng V."/>
            <person name="Clum A."/>
            <person name="Steindorff A."/>
            <person name="Ohm R."/>
            <person name="Martin F."/>
            <person name="Silar P."/>
            <person name="Natvig D."/>
            <person name="Lalanne C."/>
            <person name="Gautier V."/>
            <person name="Ament-velasquez S.L."/>
            <person name="Kruys A."/>
            <person name="Hutchinson M.I."/>
            <person name="Powell A.J."/>
            <person name="Barry K."/>
            <person name="Miller A.N."/>
            <person name="Grigoriev I.V."/>
            <person name="Debuchy R."/>
            <person name="Gladieux P."/>
            <person name="Thoren M.H."/>
            <person name="Johannesson H."/>
        </authorList>
    </citation>
    <scope>NUCLEOTIDE SEQUENCE</scope>
    <source>
        <strain evidence="2">SMH3187-1</strain>
    </source>
</reference>
<dbReference type="EMBL" id="JAUKUD010000001">
    <property type="protein sequence ID" value="KAK0754545.1"/>
    <property type="molecule type" value="Genomic_DNA"/>
</dbReference>
<evidence type="ECO:0000313" key="2">
    <source>
        <dbReference type="EMBL" id="KAK0754545.1"/>
    </source>
</evidence>
<keyword evidence="3" id="KW-1185">Reference proteome</keyword>